<protein>
    <submittedName>
        <fullName evidence="1">Uncharacterized protein</fullName>
    </submittedName>
</protein>
<reference evidence="1" key="1">
    <citation type="journal article" date="2014" name="Int. J. Syst. Evol. Microbiol.">
        <title>Complete genome sequence of Corynebacterium casei LMG S-19264T (=DSM 44701T), isolated from a smear-ripened cheese.</title>
        <authorList>
            <consortium name="US DOE Joint Genome Institute (JGI-PGF)"/>
            <person name="Walter F."/>
            <person name="Albersmeier A."/>
            <person name="Kalinowski J."/>
            <person name="Ruckert C."/>
        </authorList>
    </citation>
    <scope>NUCLEOTIDE SEQUENCE</scope>
    <source>
        <strain evidence="1">JCM 4059</strain>
    </source>
</reference>
<accession>A0A919B5Y7</accession>
<dbReference type="AlphaFoldDB" id="A0A919B5Y7"/>
<comment type="caution">
    <text evidence="1">The sequence shown here is derived from an EMBL/GenBank/DDBJ whole genome shotgun (WGS) entry which is preliminary data.</text>
</comment>
<keyword evidence="2" id="KW-1185">Reference proteome</keyword>
<name>A0A919B5Y7_9ACTN</name>
<sequence>MANVWRVWDGAAWSAPKVNYWTGTEWTASLPRGQYWDGQGWVSAAPPAREFAAFVGSNKGNFKDTRYAGLPVPAGVRVNDFVVSICANMKGLAKLASPAGHLPQVISPSTDEMSFAVVCWPYTGQEGDVVWDLGSSPQAACMNLLYRNGDVSNQSVTPVSDMQVYKAVDKVPLMPSKDYTSVFVALAVSRQVSSYAWPEGVLPREAVVGRFGSYEISAFTADTPGAGASLGALQLNTKVDAAAMYLVTIPGRSDGKPTWILGDAAASVLGKTTYLQ</sequence>
<dbReference type="RefSeq" id="WP_190131822.1">
    <property type="nucleotide sequence ID" value="NZ_BNBD01000011.1"/>
</dbReference>
<proteinExistence type="predicted"/>
<dbReference type="Proteomes" id="UP000638313">
    <property type="component" value="Unassembled WGS sequence"/>
</dbReference>
<evidence type="ECO:0000313" key="1">
    <source>
        <dbReference type="EMBL" id="GHF61419.1"/>
    </source>
</evidence>
<dbReference type="EMBL" id="BNBD01000011">
    <property type="protein sequence ID" value="GHF61419.1"/>
    <property type="molecule type" value="Genomic_DNA"/>
</dbReference>
<reference evidence="1" key="2">
    <citation type="submission" date="2020-09" db="EMBL/GenBank/DDBJ databases">
        <authorList>
            <person name="Sun Q."/>
            <person name="Ohkuma M."/>
        </authorList>
    </citation>
    <scope>NUCLEOTIDE SEQUENCE</scope>
    <source>
        <strain evidence="1">JCM 4059</strain>
    </source>
</reference>
<organism evidence="1 2">
    <name type="scientific">Streptomyces mashuensis</name>
    <dbReference type="NCBI Taxonomy" id="33904"/>
    <lineage>
        <taxon>Bacteria</taxon>
        <taxon>Bacillati</taxon>
        <taxon>Actinomycetota</taxon>
        <taxon>Actinomycetes</taxon>
        <taxon>Kitasatosporales</taxon>
        <taxon>Streptomycetaceae</taxon>
        <taxon>Streptomyces</taxon>
    </lineage>
</organism>
<gene>
    <name evidence="1" type="ORF">GCM10010218_48700</name>
</gene>
<evidence type="ECO:0000313" key="2">
    <source>
        <dbReference type="Proteomes" id="UP000638313"/>
    </source>
</evidence>